<dbReference type="SUPFAM" id="SSF47459">
    <property type="entry name" value="HLH, helix-loop-helix DNA-binding domain"/>
    <property type="match status" value="1"/>
</dbReference>
<dbReference type="InterPro" id="IPR036638">
    <property type="entry name" value="HLH_DNA-bd_sf"/>
</dbReference>
<accession>A0A194PXV3</accession>
<evidence type="ECO:0000313" key="4">
    <source>
        <dbReference type="Proteomes" id="UP000053268"/>
    </source>
</evidence>
<dbReference type="InterPro" id="IPR011598">
    <property type="entry name" value="bHLH_dom"/>
</dbReference>
<dbReference type="PROSITE" id="PS50888">
    <property type="entry name" value="BHLH"/>
    <property type="match status" value="1"/>
</dbReference>
<dbReference type="Pfam" id="PF00010">
    <property type="entry name" value="HLH"/>
    <property type="match status" value="1"/>
</dbReference>
<reference evidence="3 4" key="1">
    <citation type="journal article" date="2015" name="Nat. Commun.">
        <title>Outbred genome sequencing and CRISPR/Cas9 gene editing in butterflies.</title>
        <authorList>
            <person name="Li X."/>
            <person name="Fan D."/>
            <person name="Zhang W."/>
            <person name="Liu G."/>
            <person name="Zhang L."/>
            <person name="Zhao L."/>
            <person name="Fang X."/>
            <person name="Chen L."/>
            <person name="Dong Y."/>
            <person name="Chen Y."/>
            <person name="Ding Y."/>
            <person name="Zhao R."/>
            <person name="Feng M."/>
            <person name="Zhu Y."/>
            <person name="Feng Y."/>
            <person name="Jiang X."/>
            <person name="Zhu D."/>
            <person name="Xiang H."/>
            <person name="Feng X."/>
            <person name="Li S."/>
            <person name="Wang J."/>
            <person name="Zhang G."/>
            <person name="Kronforst M.R."/>
            <person name="Wang W."/>
        </authorList>
    </citation>
    <scope>NUCLEOTIDE SEQUENCE [LARGE SCALE GENOMIC DNA]</scope>
    <source>
        <strain evidence="3">Ya'a_city_454_Px</strain>
        <tissue evidence="3">Whole body</tissue>
    </source>
</reference>
<dbReference type="PANTHER" id="PTHR19290:SF163">
    <property type="entry name" value="BASIC HELIX-LOOP-HELIX NEURAL TRANSCRIPTION FACTOR TAP"/>
    <property type="match status" value="1"/>
</dbReference>
<feature type="compositionally biased region" description="Basic and acidic residues" evidence="1">
    <location>
        <begin position="279"/>
        <end position="288"/>
    </location>
</feature>
<dbReference type="Proteomes" id="UP000053268">
    <property type="component" value="Unassembled WGS sequence"/>
</dbReference>
<dbReference type="EMBL" id="KQ459586">
    <property type="protein sequence ID" value="KPI98157.1"/>
    <property type="molecule type" value="Genomic_DNA"/>
</dbReference>
<evidence type="ECO:0000259" key="2">
    <source>
        <dbReference type="PROSITE" id="PS50888"/>
    </source>
</evidence>
<evidence type="ECO:0000313" key="3">
    <source>
        <dbReference type="EMBL" id="KPI98157.1"/>
    </source>
</evidence>
<dbReference type="Gene3D" id="4.10.280.10">
    <property type="entry name" value="Helix-loop-helix DNA-binding domain"/>
    <property type="match status" value="1"/>
</dbReference>
<dbReference type="GO" id="GO:0005634">
    <property type="term" value="C:nucleus"/>
    <property type="evidence" value="ECO:0007669"/>
    <property type="project" value="TreeGrafter"/>
</dbReference>
<dbReference type="GO" id="GO:0046983">
    <property type="term" value="F:protein dimerization activity"/>
    <property type="evidence" value="ECO:0007669"/>
    <property type="project" value="InterPro"/>
</dbReference>
<organism evidence="3 4">
    <name type="scientific">Papilio xuthus</name>
    <name type="common">Asian swallowtail butterfly</name>
    <dbReference type="NCBI Taxonomy" id="66420"/>
    <lineage>
        <taxon>Eukaryota</taxon>
        <taxon>Metazoa</taxon>
        <taxon>Ecdysozoa</taxon>
        <taxon>Arthropoda</taxon>
        <taxon>Hexapoda</taxon>
        <taxon>Insecta</taxon>
        <taxon>Pterygota</taxon>
        <taxon>Neoptera</taxon>
        <taxon>Endopterygota</taxon>
        <taxon>Lepidoptera</taxon>
        <taxon>Glossata</taxon>
        <taxon>Ditrysia</taxon>
        <taxon>Papilionoidea</taxon>
        <taxon>Papilionidae</taxon>
        <taxon>Papilioninae</taxon>
        <taxon>Papilio</taxon>
    </lineage>
</organism>
<dbReference type="GO" id="GO:0000981">
    <property type="term" value="F:DNA-binding transcription factor activity, RNA polymerase II-specific"/>
    <property type="evidence" value="ECO:0007669"/>
    <property type="project" value="TreeGrafter"/>
</dbReference>
<dbReference type="SMART" id="SM00353">
    <property type="entry name" value="HLH"/>
    <property type="match status" value="1"/>
</dbReference>
<dbReference type="AlphaFoldDB" id="A0A194PXV3"/>
<dbReference type="STRING" id="66420.A0A194PXV3"/>
<dbReference type="GO" id="GO:0007423">
    <property type="term" value="P:sensory organ development"/>
    <property type="evidence" value="ECO:0007669"/>
    <property type="project" value="TreeGrafter"/>
</dbReference>
<dbReference type="PANTHER" id="PTHR19290">
    <property type="entry name" value="BASIC HELIX-LOOP-HELIX PROTEIN NEUROGENIN-RELATED"/>
    <property type="match status" value="1"/>
</dbReference>
<feature type="domain" description="BHLH" evidence="2">
    <location>
        <begin position="312"/>
        <end position="364"/>
    </location>
</feature>
<protein>
    <submittedName>
        <fullName evidence="3">Basic helix-loop-helix neural transcription factor TAP</fullName>
    </submittedName>
</protein>
<name>A0A194PXV3_PAPXU</name>
<dbReference type="InterPro" id="IPR050359">
    <property type="entry name" value="bHLH_transcription_factors"/>
</dbReference>
<gene>
    <name evidence="3" type="ORF">RR46_11278</name>
</gene>
<evidence type="ECO:0000256" key="1">
    <source>
        <dbReference type="SAM" id="MobiDB-lite"/>
    </source>
</evidence>
<dbReference type="GO" id="GO:0070888">
    <property type="term" value="F:E-box binding"/>
    <property type="evidence" value="ECO:0007669"/>
    <property type="project" value="TreeGrafter"/>
</dbReference>
<keyword evidence="4" id="KW-1185">Reference proteome</keyword>
<dbReference type="GO" id="GO:0061564">
    <property type="term" value="P:axon development"/>
    <property type="evidence" value="ECO:0007669"/>
    <property type="project" value="TreeGrafter"/>
</dbReference>
<sequence length="571" mass="62651">MIRAPPVASGWVRGEGACPSLLNLLRLGARSWGLGAGGGGLAAGGDERVSFGNPLPAGAARRGTARCGAEPHFNAFMSPRAWRLQIVTLNGTGRRKEAGAGPTSPHIAPAPVNKTIVVINPLNSIIKHVVPPLKNICRSAGNHGPETECDKVQLTRRRNLPPSTWAHRDWPRNRVCIVCCTCVARVLQARSVSGAALDEYCELSESACSCDSGLENSPACHSAQRTTLTPHKHTNARRRLFDKEFGYIFQDSIEAIKSFEDDLLPGVDTSTPVKSKEKKPKDRNEPKRKYANGKNRVTRCKSPSQIMRIKRNRRMKANDRERNRMHMLNEALDRLRAALPAFPEDTKLTKIETLRFAHNYILALGRTLQALDGGRADPTPACGLMDNCLAPPDKLHKDAFRDIFLLANKSEDYAADGDYRSFQGFSKPFPDGSNFLRTSEGVLINVGNVTVSVNNAGGNCIASATGSGFFSAPGDSASGRHDDSGYHFPAFNESEDYFNQKHYEIFKTAFESAASHSNVTNLEVGRGEGWWSATAASAPRLAETPSHHDYYYNEQGYYGSYYRNNMINAQI</sequence>
<dbReference type="CDD" id="cd11428">
    <property type="entry name" value="bHLH_TS_NGN"/>
    <property type="match status" value="1"/>
</dbReference>
<feature type="region of interest" description="Disordered" evidence="1">
    <location>
        <begin position="267"/>
        <end position="301"/>
    </location>
</feature>
<dbReference type="GO" id="GO:0045944">
    <property type="term" value="P:positive regulation of transcription by RNA polymerase II"/>
    <property type="evidence" value="ECO:0007669"/>
    <property type="project" value="TreeGrafter"/>
</dbReference>
<proteinExistence type="predicted"/>